<evidence type="ECO:0000256" key="8">
    <source>
        <dbReference type="ARBA" id="ARBA00022786"/>
    </source>
</evidence>
<dbReference type="PANTHER" id="PTHR46116:SF26">
    <property type="entry name" value="UBIQUITIN-CONJUGATING ENZYME E2 Z"/>
    <property type="match status" value="1"/>
</dbReference>
<keyword evidence="5" id="KW-0808">Transferase</keyword>
<organism evidence="18">
    <name type="scientific">Schistocephalus solidus</name>
    <name type="common">Tapeworm</name>
    <dbReference type="NCBI Taxonomy" id="70667"/>
    <lineage>
        <taxon>Eukaryota</taxon>
        <taxon>Metazoa</taxon>
        <taxon>Spiralia</taxon>
        <taxon>Lophotrochozoa</taxon>
        <taxon>Platyhelminthes</taxon>
        <taxon>Cestoda</taxon>
        <taxon>Eucestoda</taxon>
        <taxon>Diphyllobothriidea</taxon>
        <taxon>Diphyllobothriidae</taxon>
        <taxon>Schistocephalus</taxon>
    </lineage>
</organism>
<protein>
    <recommendedName>
        <fullName evidence="11">Ubiquitin-conjugating enzyme E2 Z</fullName>
        <ecNumber evidence="3">2.3.2.23</ecNumber>
    </recommendedName>
    <alternativeName>
        <fullName evidence="12">E2 ubiquitin-conjugating enzyme Z</fullName>
    </alternativeName>
    <alternativeName>
        <fullName evidence="14">Ubiquitin carrier protein Z</fullName>
    </alternativeName>
    <alternativeName>
        <fullName evidence="13">Ubiquitin-protein ligase Z</fullName>
    </alternativeName>
</protein>
<dbReference type="Pfam" id="PF00179">
    <property type="entry name" value="UQ_con"/>
    <property type="match status" value="1"/>
</dbReference>
<dbReference type="SMART" id="SM00212">
    <property type="entry name" value="UBCc"/>
    <property type="match status" value="1"/>
</dbReference>
<dbReference type="PROSITE" id="PS50127">
    <property type="entry name" value="UBC_2"/>
    <property type="match status" value="1"/>
</dbReference>
<keyword evidence="6" id="KW-0053">Apoptosis</keyword>
<dbReference type="GO" id="GO:0005737">
    <property type="term" value="C:cytoplasm"/>
    <property type="evidence" value="ECO:0007669"/>
    <property type="project" value="UniProtKB-SubCell"/>
</dbReference>
<dbReference type="STRING" id="70667.A0A183SWM0"/>
<gene>
    <name evidence="16" type="ORF">SSLN_LOCUS8618</name>
</gene>
<evidence type="ECO:0000313" key="18">
    <source>
        <dbReference type="WBParaSite" id="SSLN_0000895301-mRNA-1"/>
    </source>
</evidence>
<evidence type="ECO:0000256" key="7">
    <source>
        <dbReference type="ARBA" id="ARBA00022741"/>
    </source>
</evidence>
<keyword evidence="7" id="KW-0547">Nucleotide-binding</keyword>
<dbReference type="GO" id="GO:0005524">
    <property type="term" value="F:ATP binding"/>
    <property type="evidence" value="ECO:0007669"/>
    <property type="project" value="UniProtKB-KW"/>
</dbReference>
<evidence type="ECO:0000256" key="9">
    <source>
        <dbReference type="ARBA" id="ARBA00022840"/>
    </source>
</evidence>
<dbReference type="WBParaSite" id="SSLN_0000895301-mRNA-1">
    <property type="protein sequence ID" value="SSLN_0000895301-mRNA-1"/>
    <property type="gene ID" value="SSLN_0000895301"/>
</dbReference>
<reference evidence="18" key="1">
    <citation type="submission" date="2016-06" db="UniProtKB">
        <authorList>
            <consortium name="WormBaseParasite"/>
        </authorList>
    </citation>
    <scope>IDENTIFICATION</scope>
</reference>
<keyword evidence="9" id="KW-0067">ATP-binding</keyword>
<dbReference type="GO" id="GO:0005634">
    <property type="term" value="C:nucleus"/>
    <property type="evidence" value="ECO:0007669"/>
    <property type="project" value="UniProtKB-SubCell"/>
</dbReference>
<evidence type="ECO:0000256" key="2">
    <source>
        <dbReference type="ARBA" id="ARBA00004496"/>
    </source>
</evidence>
<dbReference type="PANTHER" id="PTHR46116">
    <property type="entry name" value="(E3-INDEPENDENT) E2 UBIQUITIN-CONJUGATING ENZYME"/>
    <property type="match status" value="1"/>
</dbReference>
<accession>A0A183SWM0</accession>
<evidence type="ECO:0000256" key="1">
    <source>
        <dbReference type="ARBA" id="ARBA00004123"/>
    </source>
</evidence>
<keyword evidence="17" id="KW-1185">Reference proteome</keyword>
<evidence type="ECO:0000256" key="6">
    <source>
        <dbReference type="ARBA" id="ARBA00022703"/>
    </source>
</evidence>
<evidence type="ECO:0000256" key="10">
    <source>
        <dbReference type="ARBA" id="ARBA00023242"/>
    </source>
</evidence>
<dbReference type="InterPro" id="IPR016135">
    <property type="entry name" value="UBQ-conjugating_enzyme/RWD"/>
</dbReference>
<evidence type="ECO:0000313" key="17">
    <source>
        <dbReference type="Proteomes" id="UP000275846"/>
    </source>
</evidence>
<dbReference type="CDD" id="cd23809">
    <property type="entry name" value="UBCc_UBE2Z"/>
    <property type="match status" value="1"/>
</dbReference>
<evidence type="ECO:0000256" key="14">
    <source>
        <dbReference type="ARBA" id="ARBA00042401"/>
    </source>
</evidence>
<dbReference type="SUPFAM" id="SSF54495">
    <property type="entry name" value="UBC-like"/>
    <property type="match status" value="1"/>
</dbReference>
<dbReference type="GO" id="GO:0006915">
    <property type="term" value="P:apoptotic process"/>
    <property type="evidence" value="ECO:0007669"/>
    <property type="project" value="UniProtKB-KW"/>
</dbReference>
<dbReference type="InterPro" id="IPR000608">
    <property type="entry name" value="UBC"/>
</dbReference>
<sequence length="251" mass="28210">MYFMGQTSGDWDPEHGLQTPVNPTAMLRIKKDLIKIDKDPLPGICVVPDSEDLRKIFALITGPFDTPYEGGFFLFLITFPSDYPNSPPKVKLLTTGNGSVRFGPNLYANGMVCLSILGTWSGPEWTPAQSLSSVLISIQSIMNQHPYFNEPGYSSERFPGDSKRYNDIIRHETLRCAVCDVLERNVFIPDVLYAVAQAAFEDYYRHFESTCEANLNLSGQPMKDPFGGHRGSFQYHNILKRLRALKASFAK</sequence>
<dbReference type="GO" id="GO:0004869">
    <property type="term" value="F:cysteine-type endopeptidase inhibitor activity"/>
    <property type="evidence" value="ECO:0007669"/>
    <property type="project" value="TreeGrafter"/>
</dbReference>
<feature type="domain" description="UBC core" evidence="15">
    <location>
        <begin position="24"/>
        <end position="178"/>
    </location>
</feature>
<dbReference type="EMBL" id="UYSU01034750">
    <property type="protein sequence ID" value="VDL95003.1"/>
    <property type="molecule type" value="Genomic_DNA"/>
</dbReference>
<evidence type="ECO:0000259" key="15">
    <source>
        <dbReference type="PROSITE" id="PS50127"/>
    </source>
</evidence>
<keyword evidence="4" id="KW-0963">Cytoplasm</keyword>
<dbReference type="AlphaFoldDB" id="A0A183SWM0"/>
<comment type="subcellular location">
    <subcellularLocation>
        <location evidence="2">Cytoplasm</location>
    </subcellularLocation>
    <subcellularLocation>
        <location evidence="1">Nucleus</location>
    </subcellularLocation>
</comment>
<dbReference type="GO" id="GO:0043066">
    <property type="term" value="P:negative regulation of apoptotic process"/>
    <property type="evidence" value="ECO:0007669"/>
    <property type="project" value="TreeGrafter"/>
</dbReference>
<evidence type="ECO:0000256" key="4">
    <source>
        <dbReference type="ARBA" id="ARBA00022490"/>
    </source>
</evidence>
<dbReference type="GO" id="GO:0061631">
    <property type="term" value="F:ubiquitin conjugating enzyme activity"/>
    <property type="evidence" value="ECO:0007669"/>
    <property type="project" value="UniProtKB-EC"/>
</dbReference>
<keyword evidence="10" id="KW-0539">Nucleus</keyword>
<dbReference type="OrthoDB" id="47801at2759"/>
<dbReference type="Gene3D" id="3.10.110.10">
    <property type="entry name" value="Ubiquitin Conjugating Enzyme"/>
    <property type="match status" value="1"/>
</dbReference>
<dbReference type="Proteomes" id="UP000275846">
    <property type="component" value="Unassembled WGS sequence"/>
</dbReference>
<evidence type="ECO:0000256" key="12">
    <source>
        <dbReference type="ARBA" id="ARBA00041798"/>
    </source>
</evidence>
<evidence type="ECO:0000256" key="3">
    <source>
        <dbReference type="ARBA" id="ARBA00012486"/>
    </source>
</evidence>
<name>A0A183SWM0_SCHSO</name>
<evidence type="ECO:0000256" key="5">
    <source>
        <dbReference type="ARBA" id="ARBA00022679"/>
    </source>
</evidence>
<reference evidence="16 17" key="2">
    <citation type="submission" date="2018-11" db="EMBL/GenBank/DDBJ databases">
        <authorList>
            <consortium name="Pathogen Informatics"/>
        </authorList>
    </citation>
    <scope>NUCLEOTIDE SEQUENCE [LARGE SCALE GENOMIC DNA]</scope>
    <source>
        <strain evidence="16 17">NST_G2</strain>
    </source>
</reference>
<evidence type="ECO:0000256" key="11">
    <source>
        <dbReference type="ARBA" id="ARBA00039894"/>
    </source>
</evidence>
<evidence type="ECO:0000313" key="16">
    <source>
        <dbReference type="EMBL" id="VDL95003.1"/>
    </source>
</evidence>
<keyword evidence="8" id="KW-0833">Ubl conjugation pathway</keyword>
<proteinExistence type="predicted"/>
<evidence type="ECO:0000256" key="13">
    <source>
        <dbReference type="ARBA" id="ARBA00042316"/>
    </source>
</evidence>
<dbReference type="EC" id="2.3.2.23" evidence="3"/>